<dbReference type="InterPro" id="IPR051043">
    <property type="entry name" value="Sulfatase_Mod_Factor_Kinase"/>
</dbReference>
<dbReference type="OrthoDB" id="9768004at2"/>
<feature type="domain" description="Sulfatase-modifying factor enzyme-like" evidence="1">
    <location>
        <begin position="2"/>
        <end position="214"/>
    </location>
</feature>
<name>A0A2D2DIE2_9BURK</name>
<dbReference type="InterPro" id="IPR016187">
    <property type="entry name" value="CTDL_fold"/>
</dbReference>
<dbReference type="EMBL" id="CP024608">
    <property type="protein sequence ID" value="ATQ74744.1"/>
    <property type="molecule type" value="Genomic_DNA"/>
</dbReference>
<dbReference type="SUPFAM" id="SSF56436">
    <property type="entry name" value="C-type lectin-like"/>
    <property type="match status" value="1"/>
</dbReference>
<accession>A0A2D2DIE2</accession>
<dbReference type="AlphaFoldDB" id="A0A2D2DIE2"/>
<dbReference type="PANTHER" id="PTHR23150:SF19">
    <property type="entry name" value="FORMYLGLYCINE-GENERATING ENZYME"/>
    <property type="match status" value="1"/>
</dbReference>
<protein>
    <submittedName>
        <fullName evidence="2">Sulfatase-modifying factor protein</fullName>
    </submittedName>
</protein>
<reference evidence="2" key="1">
    <citation type="submission" date="2017-10" db="EMBL/GenBank/DDBJ databases">
        <title>Massilia psychrophilum sp. nov., a novel purple-pigmented bacterium isolated from Tianshan glacier, Xinjiang Municipality, China.</title>
        <authorList>
            <person name="Wang H."/>
        </authorList>
    </citation>
    <scope>NUCLEOTIDE SEQUENCE [LARGE SCALE GENOMIC DNA]</scope>
    <source>
        <strain evidence="2">B2</strain>
    </source>
</reference>
<evidence type="ECO:0000313" key="3">
    <source>
        <dbReference type="Proteomes" id="UP000229897"/>
    </source>
</evidence>
<dbReference type="Pfam" id="PF03781">
    <property type="entry name" value="FGE-sulfatase"/>
    <property type="match status" value="1"/>
</dbReference>
<dbReference type="KEGG" id="mass:CR152_09575"/>
<dbReference type="Gene3D" id="3.90.1580.10">
    <property type="entry name" value="paralog of FGE (formylglycine-generating enzyme)"/>
    <property type="match status" value="1"/>
</dbReference>
<dbReference type="GO" id="GO:0120147">
    <property type="term" value="F:formylglycine-generating oxidase activity"/>
    <property type="evidence" value="ECO:0007669"/>
    <property type="project" value="TreeGrafter"/>
</dbReference>
<gene>
    <name evidence="2" type="ORF">CR152_09575</name>
</gene>
<dbReference type="RefSeq" id="WP_099874721.1">
    <property type="nucleotide sequence ID" value="NZ_CP024608.1"/>
</dbReference>
<evidence type="ECO:0000313" key="2">
    <source>
        <dbReference type="EMBL" id="ATQ74744.1"/>
    </source>
</evidence>
<sequence>METISIPPGSINLRDDRKQQSWVVALAPFALGKYPVTRAQYAQLSGGAPEPGSTAQHPVVNVSWIDAVRYCNLLSLSQGLATSYAIAADGQAVTLLPEARGYRLPTEAQWEYACRAGTREPRYGELDDIAWYRGNAAGASQPVGLKAANAWGLHDMLGNVWEWCEDLYDPEVYGEYRVFRGGGWDDLERSCLVTNRRRSHPTFAIDDLGFRVARPA</sequence>
<dbReference type="Proteomes" id="UP000229897">
    <property type="component" value="Chromosome"/>
</dbReference>
<dbReference type="PANTHER" id="PTHR23150">
    <property type="entry name" value="SULFATASE MODIFYING FACTOR 1, 2"/>
    <property type="match status" value="1"/>
</dbReference>
<organism evidence="2 3">
    <name type="scientific">Massilia violaceinigra</name>
    <dbReference type="NCBI Taxonomy" id="2045208"/>
    <lineage>
        <taxon>Bacteria</taxon>
        <taxon>Pseudomonadati</taxon>
        <taxon>Pseudomonadota</taxon>
        <taxon>Betaproteobacteria</taxon>
        <taxon>Burkholderiales</taxon>
        <taxon>Oxalobacteraceae</taxon>
        <taxon>Telluria group</taxon>
        <taxon>Massilia</taxon>
    </lineage>
</organism>
<proteinExistence type="predicted"/>
<dbReference type="InterPro" id="IPR042095">
    <property type="entry name" value="SUMF_sf"/>
</dbReference>
<keyword evidence="3" id="KW-1185">Reference proteome</keyword>
<dbReference type="InterPro" id="IPR005532">
    <property type="entry name" value="SUMF_dom"/>
</dbReference>
<evidence type="ECO:0000259" key="1">
    <source>
        <dbReference type="Pfam" id="PF03781"/>
    </source>
</evidence>